<feature type="chain" id="PRO_5046047588" evidence="1">
    <location>
        <begin position="19"/>
        <end position="126"/>
    </location>
</feature>
<evidence type="ECO:0000256" key="1">
    <source>
        <dbReference type="SAM" id="SignalP"/>
    </source>
</evidence>
<dbReference type="RefSeq" id="WP_345339105.1">
    <property type="nucleotide sequence ID" value="NZ_BAABLI010000008.1"/>
</dbReference>
<keyword evidence="1" id="KW-0732">Signal</keyword>
<dbReference type="InterPro" id="IPR001307">
    <property type="entry name" value="Thiosulphate_STrfase_CS"/>
</dbReference>
<dbReference type="InterPro" id="IPR036873">
    <property type="entry name" value="Rhodanese-like_dom_sf"/>
</dbReference>
<sequence length="126" mass="14143">MKQLFLCITLLWSSLAMAVDTPLISQQSFLELQKANPDLIVLDVRSEPEYLAEHIPGAINISHDELDKRWSELDGAQNELIVVYCRSGRRAGIAEALLMEKGFTQLKHLEGDLIGWKAADLPLQTK</sequence>
<dbReference type="SMART" id="SM00450">
    <property type="entry name" value="RHOD"/>
    <property type="match status" value="1"/>
</dbReference>
<dbReference type="PANTHER" id="PTHR43031:SF1">
    <property type="entry name" value="PYRIDINE NUCLEOTIDE-DISULPHIDE OXIDOREDUCTASE"/>
    <property type="match status" value="1"/>
</dbReference>
<gene>
    <name evidence="3" type="ORF">ACFSJ3_10980</name>
</gene>
<accession>A0ABW4XLQ0</accession>
<dbReference type="Gene3D" id="3.40.250.10">
    <property type="entry name" value="Rhodanese-like domain"/>
    <property type="match status" value="1"/>
</dbReference>
<reference evidence="4" key="1">
    <citation type="journal article" date="2019" name="Int. J. Syst. Evol. Microbiol.">
        <title>The Global Catalogue of Microorganisms (GCM) 10K type strain sequencing project: providing services to taxonomists for standard genome sequencing and annotation.</title>
        <authorList>
            <consortium name="The Broad Institute Genomics Platform"/>
            <consortium name="The Broad Institute Genome Sequencing Center for Infectious Disease"/>
            <person name="Wu L."/>
            <person name="Ma J."/>
        </authorList>
    </citation>
    <scope>NUCLEOTIDE SEQUENCE [LARGE SCALE GENOMIC DNA]</scope>
    <source>
        <strain evidence="4">CGMCC 1.10992</strain>
    </source>
</reference>
<feature type="domain" description="Rhodanese" evidence="2">
    <location>
        <begin position="35"/>
        <end position="125"/>
    </location>
</feature>
<dbReference type="EMBL" id="JBHUHT010000012">
    <property type="protein sequence ID" value="MFD2096510.1"/>
    <property type="molecule type" value="Genomic_DNA"/>
</dbReference>
<feature type="signal peptide" evidence="1">
    <location>
        <begin position="1"/>
        <end position="18"/>
    </location>
</feature>
<comment type="caution">
    <text evidence="3">The sequence shown here is derived from an EMBL/GenBank/DDBJ whole genome shotgun (WGS) entry which is preliminary data.</text>
</comment>
<dbReference type="Proteomes" id="UP001597380">
    <property type="component" value="Unassembled WGS sequence"/>
</dbReference>
<proteinExistence type="predicted"/>
<dbReference type="PROSITE" id="PS00380">
    <property type="entry name" value="RHODANESE_1"/>
    <property type="match status" value="1"/>
</dbReference>
<name>A0ABW4XLQ0_9GAMM</name>
<evidence type="ECO:0000313" key="3">
    <source>
        <dbReference type="EMBL" id="MFD2096510.1"/>
    </source>
</evidence>
<protein>
    <submittedName>
        <fullName evidence="3">Rhodanese-like domain-containing protein</fullName>
    </submittedName>
</protein>
<evidence type="ECO:0000313" key="4">
    <source>
        <dbReference type="Proteomes" id="UP001597380"/>
    </source>
</evidence>
<dbReference type="PROSITE" id="PS50206">
    <property type="entry name" value="RHODANESE_3"/>
    <property type="match status" value="1"/>
</dbReference>
<evidence type="ECO:0000259" key="2">
    <source>
        <dbReference type="PROSITE" id="PS50206"/>
    </source>
</evidence>
<dbReference type="PANTHER" id="PTHR43031">
    <property type="entry name" value="FAD-DEPENDENT OXIDOREDUCTASE"/>
    <property type="match status" value="1"/>
</dbReference>
<keyword evidence="4" id="KW-1185">Reference proteome</keyword>
<dbReference type="InterPro" id="IPR001763">
    <property type="entry name" value="Rhodanese-like_dom"/>
</dbReference>
<dbReference type="InterPro" id="IPR050229">
    <property type="entry name" value="GlpE_sulfurtransferase"/>
</dbReference>
<dbReference type="CDD" id="cd00158">
    <property type="entry name" value="RHOD"/>
    <property type="match status" value="1"/>
</dbReference>
<organism evidence="3 4">
    <name type="scientific">Corallincola platygyrae</name>
    <dbReference type="NCBI Taxonomy" id="1193278"/>
    <lineage>
        <taxon>Bacteria</taxon>
        <taxon>Pseudomonadati</taxon>
        <taxon>Pseudomonadota</taxon>
        <taxon>Gammaproteobacteria</taxon>
        <taxon>Alteromonadales</taxon>
        <taxon>Psychromonadaceae</taxon>
        <taxon>Corallincola</taxon>
    </lineage>
</organism>
<dbReference type="SUPFAM" id="SSF52821">
    <property type="entry name" value="Rhodanese/Cell cycle control phosphatase"/>
    <property type="match status" value="1"/>
</dbReference>
<dbReference type="Pfam" id="PF00581">
    <property type="entry name" value="Rhodanese"/>
    <property type="match status" value="1"/>
</dbReference>